<accession>A0A5E4QRB2</accession>
<organism evidence="6 7">
    <name type="scientific">Leptidea sinapis</name>
    <dbReference type="NCBI Taxonomy" id="189913"/>
    <lineage>
        <taxon>Eukaryota</taxon>
        <taxon>Metazoa</taxon>
        <taxon>Ecdysozoa</taxon>
        <taxon>Arthropoda</taxon>
        <taxon>Hexapoda</taxon>
        <taxon>Insecta</taxon>
        <taxon>Pterygota</taxon>
        <taxon>Neoptera</taxon>
        <taxon>Endopterygota</taxon>
        <taxon>Lepidoptera</taxon>
        <taxon>Glossata</taxon>
        <taxon>Ditrysia</taxon>
        <taxon>Papilionoidea</taxon>
        <taxon>Pieridae</taxon>
        <taxon>Dismorphiinae</taxon>
        <taxon>Leptidea</taxon>
    </lineage>
</organism>
<dbReference type="AlphaFoldDB" id="A0A5E4QRB2"/>
<dbReference type="EMBL" id="FZQP02004778">
    <property type="protein sequence ID" value="VVD00479.1"/>
    <property type="molecule type" value="Genomic_DNA"/>
</dbReference>
<keyword evidence="4" id="KW-0732">Signal</keyword>
<keyword evidence="7" id="KW-1185">Reference proteome</keyword>
<proteinExistence type="predicted"/>
<feature type="signal peptide" evidence="4">
    <location>
        <begin position="1"/>
        <end position="17"/>
    </location>
</feature>
<dbReference type="SUPFAM" id="SSF54695">
    <property type="entry name" value="POZ domain"/>
    <property type="match status" value="1"/>
</dbReference>
<dbReference type="PANTHER" id="PTHR24412">
    <property type="entry name" value="KELCH PROTEIN"/>
    <property type="match status" value="1"/>
</dbReference>
<dbReference type="InterPro" id="IPR011333">
    <property type="entry name" value="SKP1/BTB/POZ_sf"/>
</dbReference>
<evidence type="ECO:0000256" key="4">
    <source>
        <dbReference type="SAM" id="SignalP"/>
    </source>
</evidence>
<feature type="domain" description="BTB" evidence="5">
    <location>
        <begin position="1"/>
        <end position="65"/>
    </location>
</feature>
<evidence type="ECO:0000256" key="2">
    <source>
        <dbReference type="ARBA" id="ARBA00022737"/>
    </source>
</evidence>
<dbReference type="PROSITE" id="PS50097">
    <property type="entry name" value="BTB"/>
    <property type="match status" value="1"/>
</dbReference>
<evidence type="ECO:0000313" key="7">
    <source>
        <dbReference type="Proteomes" id="UP000324832"/>
    </source>
</evidence>
<dbReference type="PANTHER" id="PTHR24412:SF450">
    <property type="entry name" value="KELCH-LIKE PROTEIN DIABLO"/>
    <property type="match status" value="1"/>
</dbReference>
<evidence type="ECO:0000313" key="6">
    <source>
        <dbReference type="EMBL" id="VVD00479.1"/>
    </source>
</evidence>
<dbReference type="Pfam" id="PF00651">
    <property type="entry name" value="BTB"/>
    <property type="match status" value="1"/>
</dbReference>
<protein>
    <recommendedName>
        <fullName evidence="5">BTB domain-containing protein</fullName>
    </recommendedName>
</protein>
<keyword evidence="3" id="KW-0009">Actin-binding</keyword>
<sequence length="115" mass="12836">MLFLLLLEIPSHKIVLASCSEYFAAMFTGSLQEAKLSEITLERVDPQALRTLVHYCYTGIIELSEETVEVLLSTATLLQLHVVTSTCCDYLEKQLDPCNCLGIALFAEQQSCCEE</sequence>
<keyword evidence="2" id="KW-0677">Repeat</keyword>
<evidence type="ECO:0000256" key="1">
    <source>
        <dbReference type="ARBA" id="ARBA00022441"/>
    </source>
</evidence>
<dbReference type="Proteomes" id="UP000324832">
    <property type="component" value="Unassembled WGS sequence"/>
</dbReference>
<keyword evidence="1" id="KW-0880">Kelch repeat</keyword>
<name>A0A5E4QRB2_9NEOP</name>
<gene>
    <name evidence="6" type="ORF">LSINAPIS_LOCUS11108</name>
</gene>
<evidence type="ECO:0000256" key="3">
    <source>
        <dbReference type="ARBA" id="ARBA00023203"/>
    </source>
</evidence>
<reference evidence="6 7" key="1">
    <citation type="submission" date="2017-07" db="EMBL/GenBank/DDBJ databases">
        <authorList>
            <person name="Talla V."/>
            <person name="Backstrom N."/>
        </authorList>
    </citation>
    <scope>NUCLEOTIDE SEQUENCE [LARGE SCALE GENOMIC DNA]</scope>
</reference>
<dbReference type="SMART" id="SM00225">
    <property type="entry name" value="BTB"/>
    <property type="match status" value="1"/>
</dbReference>
<dbReference type="Gene3D" id="3.30.710.10">
    <property type="entry name" value="Potassium Channel Kv1.1, Chain A"/>
    <property type="match status" value="1"/>
</dbReference>
<evidence type="ECO:0000259" key="5">
    <source>
        <dbReference type="PROSITE" id="PS50097"/>
    </source>
</evidence>
<dbReference type="InterPro" id="IPR000210">
    <property type="entry name" value="BTB/POZ_dom"/>
</dbReference>
<feature type="chain" id="PRO_5022856395" description="BTB domain-containing protein" evidence="4">
    <location>
        <begin position="18"/>
        <end position="115"/>
    </location>
</feature>